<protein>
    <submittedName>
        <fullName evidence="1">Uncharacterized protein</fullName>
    </submittedName>
</protein>
<organism evidence="1 2">
    <name type="scientific">Adiantum capillus-veneris</name>
    <name type="common">Maidenhair fern</name>
    <dbReference type="NCBI Taxonomy" id="13818"/>
    <lineage>
        <taxon>Eukaryota</taxon>
        <taxon>Viridiplantae</taxon>
        <taxon>Streptophyta</taxon>
        <taxon>Embryophyta</taxon>
        <taxon>Tracheophyta</taxon>
        <taxon>Polypodiopsida</taxon>
        <taxon>Polypodiidae</taxon>
        <taxon>Polypodiales</taxon>
        <taxon>Pteridineae</taxon>
        <taxon>Pteridaceae</taxon>
        <taxon>Vittarioideae</taxon>
        <taxon>Adiantum</taxon>
    </lineage>
</organism>
<gene>
    <name evidence="1" type="ORF">GOP47_0002122</name>
</gene>
<dbReference type="EMBL" id="JABFUD020000003">
    <property type="protein sequence ID" value="KAI5082379.1"/>
    <property type="molecule type" value="Genomic_DNA"/>
</dbReference>
<evidence type="ECO:0000313" key="1">
    <source>
        <dbReference type="EMBL" id="KAI5082379.1"/>
    </source>
</evidence>
<keyword evidence="2" id="KW-1185">Reference proteome</keyword>
<reference evidence="1" key="1">
    <citation type="submission" date="2021-01" db="EMBL/GenBank/DDBJ databases">
        <title>Adiantum capillus-veneris genome.</title>
        <authorList>
            <person name="Fang Y."/>
            <person name="Liao Q."/>
        </authorList>
    </citation>
    <scope>NUCLEOTIDE SEQUENCE</scope>
    <source>
        <strain evidence="1">H3</strain>
        <tissue evidence="1">Leaf</tissue>
    </source>
</reference>
<accession>A0A9D4V9R8</accession>
<proteinExistence type="predicted"/>
<sequence>MNIIVQDKELVDRFLSERKLSILPSSLLAATIAKQYSAAGAGGDVAAPSKIKRAARPRSGAGPSSTCAGVAGRKAGCMSTGLELAMRQFLDNPCTTAVLNPSPSK</sequence>
<comment type="caution">
    <text evidence="1">The sequence shown here is derived from an EMBL/GenBank/DDBJ whole genome shotgun (WGS) entry which is preliminary data.</text>
</comment>
<dbReference type="AlphaFoldDB" id="A0A9D4V9R8"/>
<name>A0A9D4V9R8_ADICA</name>
<evidence type="ECO:0000313" key="2">
    <source>
        <dbReference type="Proteomes" id="UP000886520"/>
    </source>
</evidence>
<dbReference type="Proteomes" id="UP000886520">
    <property type="component" value="Chromosome 2"/>
</dbReference>